<feature type="non-terminal residue" evidence="1">
    <location>
        <position position="1"/>
    </location>
</feature>
<keyword evidence="2" id="KW-1185">Reference proteome</keyword>
<gene>
    <name evidence="1" type="ORF">DEBURN_LOCUS11002</name>
</gene>
<sequence>IKIEFTLKSEFSELSSKSDWQISYEKKNKDSEIGIKKVPETEISNTSILSISEMISEELTEIQTSVFNDCLDFNSELFNNENYYDNKLENLSNSYTGDNKIEDIDFTCSNDK</sequence>
<reference evidence="1" key="1">
    <citation type="submission" date="2021-06" db="EMBL/GenBank/DDBJ databases">
        <authorList>
            <person name="Kallberg Y."/>
            <person name="Tangrot J."/>
            <person name="Rosling A."/>
        </authorList>
    </citation>
    <scope>NUCLEOTIDE SEQUENCE</scope>
    <source>
        <strain evidence="1">AZ414A</strain>
    </source>
</reference>
<organism evidence="1 2">
    <name type="scientific">Diversispora eburnea</name>
    <dbReference type="NCBI Taxonomy" id="1213867"/>
    <lineage>
        <taxon>Eukaryota</taxon>
        <taxon>Fungi</taxon>
        <taxon>Fungi incertae sedis</taxon>
        <taxon>Mucoromycota</taxon>
        <taxon>Glomeromycotina</taxon>
        <taxon>Glomeromycetes</taxon>
        <taxon>Diversisporales</taxon>
        <taxon>Diversisporaceae</taxon>
        <taxon>Diversispora</taxon>
    </lineage>
</organism>
<protein>
    <submittedName>
        <fullName evidence="1">10775_t:CDS:1</fullName>
    </submittedName>
</protein>
<evidence type="ECO:0000313" key="2">
    <source>
        <dbReference type="Proteomes" id="UP000789706"/>
    </source>
</evidence>
<name>A0A9N9DHR1_9GLOM</name>
<comment type="caution">
    <text evidence="1">The sequence shown here is derived from an EMBL/GenBank/DDBJ whole genome shotgun (WGS) entry which is preliminary data.</text>
</comment>
<proteinExistence type="predicted"/>
<dbReference type="Proteomes" id="UP000789706">
    <property type="component" value="Unassembled WGS sequence"/>
</dbReference>
<dbReference type="EMBL" id="CAJVPK010004449">
    <property type="protein sequence ID" value="CAG8636732.1"/>
    <property type="molecule type" value="Genomic_DNA"/>
</dbReference>
<evidence type="ECO:0000313" key="1">
    <source>
        <dbReference type="EMBL" id="CAG8636732.1"/>
    </source>
</evidence>
<accession>A0A9N9DHR1</accession>
<feature type="non-terminal residue" evidence="1">
    <location>
        <position position="112"/>
    </location>
</feature>
<dbReference type="AlphaFoldDB" id="A0A9N9DHR1"/>